<dbReference type="AlphaFoldDB" id="A0A9N9FXA3"/>
<proteinExistence type="predicted"/>
<dbReference type="Proteomes" id="UP000789739">
    <property type="component" value="Unassembled WGS sequence"/>
</dbReference>
<evidence type="ECO:0000313" key="2">
    <source>
        <dbReference type="Proteomes" id="UP000789739"/>
    </source>
</evidence>
<name>A0A9N9FXA3_9GLOM</name>
<accession>A0A9N9FXA3</accession>
<keyword evidence="2" id="KW-1185">Reference proteome</keyword>
<protein>
    <submittedName>
        <fullName evidence="1">4545_t:CDS:1</fullName>
    </submittedName>
</protein>
<comment type="caution">
    <text evidence="1">The sequence shown here is derived from an EMBL/GenBank/DDBJ whole genome shotgun (WGS) entry which is preliminary data.</text>
</comment>
<organism evidence="1 2">
    <name type="scientific">Paraglomus brasilianum</name>
    <dbReference type="NCBI Taxonomy" id="144538"/>
    <lineage>
        <taxon>Eukaryota</taxon>
        <taxon>Fungi</taxon>
        <taxon>Fungi incertae sedis</taxon>
        <taxon>Mucoromycota</taxon>
        <taxon>Glomeromycotina</taxon>
        <taxon>Glomeromycetes</taxon>
        <taxon>Paraglomerales</taxon>
        <taxon>Paraglomeraceae</taxon>
        <taxon>Paraglomus</taxon>
    </lineage>
</organism>
<sequence>MDLHPDCLKALKYPAFWEATDNPSLRKFLDFRHLEGDLTNVDTEHYRYICELNTIGDYYPEESEVGQIVLELRGDYKTDKKSRSVKLFWELQAVHTESELVDEKSKLQWKQGMLEFEKKGLDHLEKTSSIVQRKQISSYISCERSETHTNTDKVYGKDDICTPEQTIKQGDFEGNKNLCYEILPRNIEKKPLPNPFLANQQGKKRDLETEDDVEEFDADLTVVGGASSEWIVNGIRIRERLTAYQSKILPRTRPEYYDVLFFNSHTNGFLQTLDESIVTQMLCDISDKETENIVESKIKLSLDRFIDRDIKKTKEKLKQVKEEDTDSFEYIFALNFVRHMVKLMDDINLFLDPMSEGTYINSVLSPILDGFFVKNKRYWRISYGETCLKANAKDRNSQKDDYERRSTGKKIDTIIILREENEEFSVIEVSGPPMKNDWSHFNGDRLKIAKMLKTIMNRFAELNPDSNITSVKLYGLQAYLNEITIYEFRLKFAEIYSMRPILKFPLPKTWTEMARSDKTIMGFLKYELLLNESAKSIQNFLWNVGGEDESCERMTTRMIHTPAAKHTKTGTKKSRVV</sequence>
<reference evidence="1" key="1">
    <citation type="submission" date="2021-06" db="EMBL/GenBank/DDBJ databases">
        <authorList>
            <person name="Kallberg Y."/>
            <person name="Tangrot J."/>
            <person name="Rosling A."/>
        </authorList>
    </citation>
    <scope>NUCLEOTIDE SEQUENCE</scope>
    <source>
        <strain evidence="1">BR232B</strain>
    </source>
</reference>
<evidence type="ECO:0000313" key="1">
    <source>
        <dbReference type="EMBL" id="CAG8562533.1"/>
    </source>
</evidence>
<gene>
    <name evidence="1" type="ORF">PBRASI_LOCUS5666</name>
</gene>
<dbReference type="EMBL" id="CAJVPI010000683">
    <property type="protein sequence ID" value="CAG8562533.1"/>
    <property type="molecule type" value="Genomic_DNA"/>
</dbReference>
<dbReference type="OrthoDB" id="2443197at2759"/>